<organism evidence="1">
    <name type="scientific">marine sediment metagenome</name>
    <dbReference type="NCBI Taxonomy" id="412755"/>
    <lineage>
        <taxon>unclassified sequences</taxon>
        <taxon>metagenomes</taxon>
        <taxon>ecological metagenomes</taxon>
    </lineage>
</organism>
<sequence length="55" mass="6634">LCRIFIPQPRPPAIRLFMPEDREVYRSKPYPARIFQAAARDGRRFRIWQYPSLGE</sequence>
<comment type="caution">
    <text evidence="1">The sequence shown here is derived from an EMBL/GenBank/DDBJ whole genome shotgun (WGS) entry which is preliminary data.</text>
</comment>
<evidence type="ECO:0000313" key="1">
    <source>
        <dbReference type="EMBL" id="GAG50386.1"/>
    </source>
</evidence>
<feature type="non-terminal residue" evidence="1">
    <location>
        <position position="1"/>
    </location>
</feature>
<reference evidence="1" key="1">
    <citation type="journal article" date="2014" name="Front. Microbiol.">
        <title>High frequency of phylogenetically diverse reductive dehalogenase-homologous genes in deep subseafloor sedimentary metagenomes.</title>
        <authorList>
            <person name="Kawai M."/>
            <person name="Futagami T."/>
            <person name="Toyoda A."/>
            <person name="Takaki Y."/>
            <person name="Nishi S."/>
            <person name="Hori S."/>
            <person name="Arai W."/>
            <person name="Tsubouchi T."/>
            <person name="Morono Y."/>
            <person name="Uchiyama I."/>
            <person name="Ito T."/>
            <person name="Fujiyama A."/>
            <person name="Inagaki F."/>
            <person name="Takami H."/>
        </authorList>
    </citation>
    <scope>NUCLEOTIDE SEQUENCE</scope>
    <source>
        <strain evidence="1">Expedition CK06-06</strain>
    </source>
</reference>
<dbReference type="AlphaFoldDB" id="X0ZQ81"/>
<protein>
    <submittedName>
        <fullName evidence="1">Uncharacterized protein</fullName>
    </submittedName>
</protein>
<accession>X0ZQ81</accession>
<proteinExistence type="predicted"/>
<dbReference type="EMBL" id="BARS01057320">
    <property type="protein sequence ID" value="GAG50386.1"/>
    <property type="molecule type" value="Genomic_DNA"/>
</dbReference>
<name>X0ZQ81_9ZZZZ</name>
<gene>
    <name evidence="1" type="ORF">S01H1_84087</name>
</gene>